<dbReference type="InterPro" id="IPR011259">
    <property type="entry name" value="ERM_C_dom"/>
</dbReference>
<dbReference type="GO" id="GO:0008104">
    <property type="term" value="P:intracellular protein localization"/>
    <property type="evidence" value="ECO:0007669"/>
    <property type="project" value="UniProtKB-ARBA"/>
</dbReference>
<dbReference type="GO" id="GO:0003779">
    <property type="term" value="F:actin binding"/>
    <property type="evidence" value="ECO:0007669"/>
    <property type="project" value="UniProtKB-KW"/>
</dbReference>
<dbReference type="InterPro" id="IPR035963">
    <property type="entry name" value="FERM_2"/>
</dbReference>
<dbReference type="InterPro" id="IPR019747">
    <property type="entry name" value="FERM_CS"/>
</dbReference>
<dbReference type="PRINTS" id="PR00661">
    <property type="entry name" value="ERMFAMILY"/>
</dbReference>
<keyword evidence="18" id="KW-1185">Reference proteome</keyword>
<feature type="coiled-coil region" evidence="14">
    <location>
        <begin position="353"/>
        <end position="506"/>
    </location>
</feature>
<dbReference type="GO" id="GO:0050793">
    <property type="term" value="P:regulation of developmental process"/>
    <property type="evidence" value="ECO:0007669"/>
    <property type="project" value="UniProtKB-ARBA"/>
</dbReference>
<dbReference type="PANTHER" id="PTHR23281">
    <property type="entry name" value="MERLIN/MOESIN/EZRIN/RADIXIN"/>
    <property type="match status" value="1"/>
</dbReference>
<accession>A0A7R8Z0A0</accession>
<dbReference type="Gene3D" id="1.20.5.450">
    <property type="match status" value="1"/>
</dbReference>
<dbReference type="GO" id="GO:0005902">
    <property type="term" value="C:microvillus"/>
    <property type="evidence" value="ECO:0007669"/>
    <property type="project" value="UniProtKB-SubCell"/>
</dbReference>
<evidence type="ECO:0000256" key="14">
    <source>
        <dbReference type="SAM" id="Coils"/>
    </source>
</evidence>
<gene>
    <name evidence="17" type="ORF">HERILL_LOCUS13258</name>
</gene>
<evidence type="ECO:0000256" key="15">
    <source>
        <dbReference type="SAM" id="MobiDB-lite"/>
    </source>
</evidence>
<dbReference type="GO" id="GO:0005938">
    <property type="term" value="C:cell cortex"/>
    <property type="evidence" value="ECO:0007669"/>
    <property type="project" value="UniProtKB-ARBA"/>
</dbReference>
<dbReference type="PROSITE" id="PS50057">
    <property type="entry name" value="FERM_3"/>
    <property type="match status" value="1"/>
</dbReference>
<dbReference type="GO" id="GO:0042051">
    <property type="term" value="P:compound eye photoreceptor development"/>
    <property type="evidence" value="ECO:0007669"/>
    <property type="project" value="UniProtKB-ARBA"/>
</dbReference>
<dbReference type="FunFam" id="3.10.20.90:FF:000013">
    <property type="entry name" value="radixin isoform X1"/>
    <property type="match status" value="1"/>
</dbReference>
<dbReference type="GO" id="GO:0007315">
    <property type="term" value="P:pole plasm assembly"/>
    <property type="evidence" value="ECO:0007669"/>
    <property type="project" value="UniProtKB-ARBA"/>
</dbReference>
<dbReference type="GO" id="GO:0010669">
    <property type="term" value="P:epithelial structure maintenance"/>
    <property type="evidence" value="ECO:0007669"/>
    <property type="project" value="UniProtKB-ARBA"/>
</dbReference>
<dbReference type="InterPro" id="IPR046810">
    <property type="entry name" value="ERM_helical"/>
</dbReference>
<protein>
    <recommendedName>
        <fullName evidence="5">Moesin/ezrin/radixin homolog 1</fullName>
    </recommendedName>
</protein>
<dbReference type="InterPro" id="IPR019749">
    <property type="entry name" value="Band_41_domain"/>
</dbReference>
<dbReference type="Pfam" id="PF00373">
    <property type="entry name" value="FERM_M"/>
    <property type="match status" value="1"/>
</dbReference>
<dbReference type="InterPro" id="IPR000798">
    <property type="entry name" value="Ez/rad/moesin-like"/>
</dbReference>
<feature type="region of interest" description="Disordered" evidence="15">
    <location>
        <begin position="87"/>
        <end position="106"/>
    </location>
</feature>
<dbReference type="FunFam" id="1.20.80.10:FF:000002">
    <property type="entry name" value="radixin isoform X1"/>
    <property type="match status" value="1"/>
</dbReference>
<dbReference type="Pfam" id="PF00769">
    <property type="entry name" value="ERM_C"/>
    <property type="match status" value="1"/>
</dbReference>
<dbReference type="FunFam" id="1.20.5.450:FF:000001">
    <property type="entry name" value="radixin isoform X2"/>
    <property type="match status" value="1"/>
</dbReference>
<feature type="compositionally biased region" description="Acidic residues" evidence="15">
    <location>
        <begin position="91"/>
        <end position="104"/>
    </location>
</feature>
<evidence type="ECO:0000256" key="11">
    <source>
        <dbReference type="ARBA" id="ARBA00023273"/>
    </source>
</evidence>
<dbReference type="PROSITE" id="PS00661">
    <property type="entry name" value="FERM_2"/>
    <property type="match status" value="1"/>
</dbReference>
<dbReference type="GO" id="GO:0006403">
    <property type="term" value="P:RNA localization"/>
    <property type="evidence" value="ECO:0007669"/>
    <property type="project" value="UniProtKB-ARBA"/>
</dbReference>
<dbReference type="GO" id="GO:0042127">
    <property type="term" value="P:regulation of cell population proliferation"/>
    <property type="evidence" value="ECO:0007669"/>
    <property type="project" value="UniProtKB-ARBA"/>
</dbReference>
<dbReference type="GO" id="GO:0032991">
    <property type="term" value="C:protein-containing complex"/>
    <property type="evidence" value="ECO:0007669"/>
    <property type="project" value="UniProtKB-ARBA"/>
</dbReference>
<dbReference type="Gene3D" id="1.20.80.10">
    <property type="match status" value="1"/>
</dbReference>
<dbReference type="InParanoid" id="A0A7R8Z0A0"/>
<dbReference type="Gene3D" id="2.30.29.30">
    <property type="entry name" value="Pleckstrin-homology domain (PH domain)/Phosphotyrosine-binding domain (PTB)"/>
    <property type="match status" value="1"/>
</dbReference>
<evidence type="ECO:0000256" key="4">
    <source>
        <dbReference type="ARBA" id="ARBA00004536"/>
    </source>
</evidence>
<evidence type="ECO:0000256" key="7">
    <source>
        <dbReference type="ARBA" id="ARBA00022949"/>
    </source>
</evidence>
<dbReference type="FunCoup" id="A0A7R8Z0A0">
    <property type="interactions" value="761"/>
</dbReference>
<reference evidence="17 18" key="1">
    <citation type="submission" date="2020-11" db="EMBL/GenBank/DDBJ databases">
        <authorList>
            <person name="Wallbank WR R."/>
            <person name="Pardo Diaz C."/>
            <person name="Kozak K."/>
            <person name="Martin S."/>
            <person name="Jiggins C."/>
            <person name="Moest M."/>
            <person name="Warren A I."/>
            <person name="Generalovic N T."/>
            <person name="Byers J.R.P. K."/>
            <person name="Montejo-Kovacevich G."/>
            <person name="Yen C E."/>
        </authorList>
    </citation>
    <scope>NUCLEOTIDE SEQUENCE [LARGE SCALE GENOMIC DNA]</scope>
</reference>
<dbReference type="GO" id="GO:0005912">
    <property type="term" value="C:adherens junction"/>
    <property type="evidence" value="ECO:0007669"/>
    <property type="project" value="UniProtKB-SubCell"/>
</dbReference>
<proteinExistence type="predicted"/>
<dbReference type="Pfam" id="PF09380">
    <property type="entry name" value="FERM_C"/>
    <property type="match status" value="1"/>
</dbReference>
<dbReference type="InterPro" id="IPR029071">
    <property type="entry name" value="Ubiquitin-like_domsf"/>
</dbReference>
<evidence type="ECO:0000256" key="9">
    <source>
        <dbReference type="ARBA" id="ARBA00023203"/>
    </source>
</evidence>
<dbReference type="GO" id="GO:0005856">
    <property type="term" value="C:cytoskeleton"/>
    <property type="evidence" value="ECO:0007669"/>
    <property type="project" value="UniProtKB-SubCell"/>
</dbReference>
<name>A0A7R8Z0A0_HERIL</name>
<keyword evidence="9" id="KW-0009">Actin-binding</keyword>
<evidence type="ECO:0000256" key="8">
    <source>
        <dbReference type="ARBA" id="ARBA00023136"/>
    </source>
</evidence>
<dbReference type="SUPFAM" id="SSF54236">
    <property type="entry name" value="Ubiquitin-like"/>
    <property type="match status" value="1"/>
</dbReference>
<dbReference type="SUPFAM" id="SSF48678">
    <property type="entry name" value="Moesin tail domain"/>
    <property type="match status" value="1"/>
</dbReference>
<keyword evidence="10" id="KW-0206">Cytoskeleton</keyword>
<keyword evidence="11" id="KW-0966">Cell projection</keyword>
<keyword evidence="7" id="KW-0965">Cell junction</keyword>
<dbReference type="OrthoDB" id="6018897at2759"/>
<dbReference type="SMART" id="SM00295">
    <property type="entry name" value="B41"/>
    <property type="match status" value="1"/>
</dbReference>
<dbReference type="InterPro" id="IPR011174">
    <property type="entry name" value="ERM"/>
</dbReference>
<evidence type="ECO:0000256" key="12">
    <source>
        <dbReference type="ARBA" id="ARBA00043944"/>
    </source>
</evidence>
<dbReference type="PIRSF" id="PIRSF002305">
    <property type="entry name" value="ERM"/>
    <property type="match status" value="1"/>
</dbReference>
<evidence type="ECO:0000256" key="2">
    <source>
        <dbReference type="ARBA" id="ARBA00004202"/>
    </source>
</evidence>
<evidence type="ECO:0000313" key="18">
    <source>
        <dbReference type="Proteomes" id="UP000594454"/>
    </source>
</evidence>
<evidence type="ECO:0000256" key="3">
    <source>
        <dbReference type="ARBA" id="ARBA00004245"/>
    </source>
</evidence>
<feature type="binding site" evidence="13">
    <location>
        <begin position="60"/>
        <end position="63"/>
    </location>
    <ligand>
        <name>a 1,2-diacyl-sn-glycero-3-phospho-(1D-myo-inositol)</name>
        <dbReference type="ChEBI" id="CHEBI:57880"/>
    </ligand>
</feature>
<dbReference type="InterPro" id="IPR018979">
    <property type="entry name" value="FERM_N"/>
</dbReference>
<dbReference type="InterPro" id="IPR008954">
    <property type="entry name" value="Moesin_tail_sf"/>
</dbReference>
<dbReference type="FunFam" id="2.30.29.30:FF:000003">
    <property type="entry name" value="Radixin isoform 1"/>
    <property type="match status" value="1"/>
</dbReference>
<dbReference type="SMART" id="SM01196">
    <property type="entry name" value="FERM_C"/>
    <property type="match status" value="1"/>
</dbReference>
<feature type="binding site" evidence="13">
    <location>
        <position position="329"/>
    </location>
    <ligand>
        <name>a 1,2-diacyl-sn-glycero-3-phospho-(1D-myo-inositol)</name>
        <dbReference type="ChEBI" id="CHEBI:57880"/>
    </ligand>
</feature>
<dbReference type="CDD" id="cd14473">
    <property type="entry name" value="FERM_B-lobe"/>
    <property type="match status" value="1"/>
</dbReference>
<keyword evidence="8" id="KW-0472">Membrane</keyword>
<dbReference type="EMBL" id="LR899013">
    <property type="protein sequence ID" value="CAD7090798.1"/>
    <property type="molecule type" value="Genomic_DNA"/>
</dbReference>
<evidence type="ECO:0000256" key="13">
    <source>
        <dbReference type="PIRSR" id="PIRSR002305-1"/>
    </source>
</evidence>
<dbReference type="GO" id="GO:0098592">
    <property type="term" value="C:cytoplasmic side of apical plasma membrane"/>
    <property type="evidence" value="ECO:0007669"/>
    <property type="project" value="UniProtKB-ARBA"/>
</dbReference>
<dbReference type="InterPro" id="IPR011993">
    <property type="entry name" value="PH-like_dom_sf"/>
</dbReference>
<dbReference type="CDD" id="cd13194">
    <property type="entry name" value="FERM_C_ERM"/>
    <property type="match status" value="1"/>
</dbReference>
<dbReference type="InterPro" id="IPR019748">
    <property type="entry name" value="FERM_central"/>
</dbReference>
<sequence length="605" mass="71294">MPKSLNVRVTTMDAELEFAIQQTTTGKQLFDQVVKTIGLREVWFFGLQYTDSKGDLTWIKLYKKPETPLIKTVRYLKRIKRIVDKKKGDGSDEDESDLDGDDDLGTTGSMPFSTWVMNQDVKKENPLQFRFRAKFYPEDVVEELIQDITLRLFYLQVKNAILSDEIYCPPETSVLLASYAVQARHGDYNKSTHTPGFLQNDRLLPQRVIDQHKMSKEEWEQSIMTWWQEHRGMLREDAMMEYLKIAQDLEMYGVNYFEIRNKKGTDLWLGVDALGLNIYEKDDKLTPKIGFPWSEIRNISFSDKRFIIKPIDKKAPDFVFFAPRVRINKRILALCMGNHELYMRRRKPDTIDVQQMKAQAREEKNAKQQEREKLQMALAARERAEKKQQEYEDRLKAMQEEMERSQASLLEAQETIRRLEEQLRALQQSKEELEQSQKELQAMLQRLEEAKHMEATERAKLEEEIQAKQQEVMRIQEEVESKDQEARRLQAEVEEARLKQSEAAAALLAATTTPQHHHVAEDEHDEELTNDPVEDRLTLAERNERLHDQLKALKQDLAQSRDETKETANDKIHRENVRQGRDKYKTLREIRKGNTKRRVDQFENM</sequence>
<dbReference type="SUPFAM" id="SSF47031">
    <property type="entry name" value="Second domain of FERM"/>
    <property type="match status" value="1"/>
</dbReference>
<dbReference type="InterPro" id="IPR000299">
    <property type="entry name" value="FERM_domain"/>
</dbReference>
<dbReference type="Gene3D" id="3.10.20.90">
    <property type="entry name" value="Phosphatidylinositol 3-kinase Catalytic Subunit, Chain A, domain 1"/>
    <property type="match status" value="1"/>
</dbReference>
<dbReference type="GO" id="GO:0016028">
    <property type="term" value="C:rhabdomere"/>
    <property type="evidence" value="ECO:0007669"/>
    <property type="project" value="UniProtKB-SubCell"/>
</dbReference>
<comment type="subcellular location">
    <subcellularLocation>
        <location evidence="4">Cell junction</location>
        <location evidence="4">Adherens junction</location>
    </subcellularLocation>
    <subcellularLocation>
        <location evidence="2">Cell membrane</location>
        <topology evidence="2">Peripheral membrane protein</topology>
    </subcellularLocation>
    <subcellularLocation>
        <location evidence="1">Cell projection</location>
        <location evidence="1">Microvillus</location>
    </subcellularLocation>
    <subcellularLocation>
        <location evidence="12">Cell projection</location>
        <location evidence="12">Rhabdomere</location>
    </subcellularLocation>
    <subcellularLocation>
        <location evidence="3">Cytoplasm</location>
        <location evidence="3">Cytoskeleton</location>
    </subcellularLocation>
</comment>
<keyword evidence="6" id="KW-1003">Cell membrane</keyword>
<evidence type="ECO:0000313" key="17">
    <source>
        <dbReference type="EMBL" id="CAD7090798.1"/>
    </source>
</evidence>
<dbReference type="GO" id="GO:0048646">
    <property type="term" value="P:anatomical structure formation involved in morphogenesis"/>
    <property type="evidence" value="ECO:0007669"/>
    <property type="project" value="UniProtKB-ARBA"/>
</dbReference>
<evidence type="ECO:0000256" key="6">
    <source>
        <dbReference type="ARBA" id="ARBA00022475"/>
    </source>
</evidence>
<dbReference type="AlphaFoldDB" id="A0A7R8Z0A0"/>
<evidence type="ECO:0000256" key="10">
    <source>
        <dbReference type="ARBA" id="ARBA00023212"/>
    </source>
</evidence>
<dbReference type="InterPro" id="IPR014352">
    <property type="entry name" value="FERM/acyl-CoA-bd_prot_sf"/>
</dbReference>
<keyword evidence="14" id="KW-0175">Coiled coil</keyword>
<feature type="domain" description="FERM" evidence="16">
    <location>
        <begin position="5"/>
        <end position="346"/>
    </location>
</feature>
<evidence type="ECO:0000256" key="5">
    <source>
        <dbReference type="ARBA" id="ARBA00022025"/>
    </source>
</evidence>
<evidence type="ECO:0000256" key="1">
    <source>
        <dbReference type="ARBA" id="ARBA00004105"/>
    </source>
</evidence>
<organism evidence="17 18">
    <name type="scientific">Hermetia illucens</name>
    <name type="common">Black soldier fly</name>
    <dbReference type="NCBI Taxonomy" id="343691"/>
    <lineage>
        <taxon>Eukaryota</taxon>
        <taxon>Metazoa</taxon>
        <taxon>Ecdysozoa</taxon>
        <taxon>Arthropoda</taxon>
        <taxon>Hexapoda</taxon>
        <taxon>Insecta</taxon>
        <taxon>Pterygota</taxon>
        <taxon>Neoptera</taxon>
        <taxon>Endopterygota</taxon>
        <taxon>Diptera</taxon>
        <taxon>Brachycera</taxon>
        <taxon>Stratiomyomorpha</taxon>
        <taxon>Stratiomyidae</taxon>
        <taxon>Hermetiinae</taxon>
        <taxon>Hermetia</taxon>
    </lineage>
</organism>
<dbReference type="InterPro" id="IPR018980">
    <property type="entry name" value="FERM_PH-like_C"/>
</dbReference>
<dbReference type="InterPro" id="IPR041789">
    <property type="entry name" value="ERM_FERM_C"/>
</dbReference>
<dbReference type="Pfam" id="PF20492">
    <property type="entry name" value="ERM_helical"/>
    <property type="match status" value="1"/>
</dbReference>
<dbReference type="Pfam" id="PF09379">
    <property type="entry name" value="FERM_N"/>
    <property type="match status" value="1"/>
</dbReference>
<dbReference type="SUPFAM" id="SSF50729">
    <property type="entry name" value="PH domain-like"/>
    <property type="match status" value="1"/>
</dbReference>
<dbReference type="Proteomes" id="UP000594454">
    <property type="component" value="Chromosome 5"/>
</dbReference>
<feature type="region of interest" description="Disordered" evidence="15">
    <location>
        <begin position="555"/>
        <end position="584"/>
    </location>
</feature>
<dbReference type="Gene3D" id="6.10.360.10">
    <property type="match status" value="1"/>
</dbReference>
<keyword evidence="10" id="KW-0963">Cytoplasm</keyword>
<evidence type="ECO:0000259" key="16">
    <source>
        <dbReference type="PROSITE" id="PS50057"/>
    </source>
</evidence>